<gene>
    <name evidence="2" type="ORF">SDC9_36279</name>
</gene>
<dbReference type="EMBL" id="VSSQ01000298">
    <property type="protein sequence ID" value="MPL90232.1"/>
    <property type="molecule type" value="Genomic_DNA"/>
</dbReference>
<organism evidence="2">
    <name type="scientific">bioreactor metagenome</name>
    <dbReference type="NCBI Taxonomy" id="1076179"/>
    <lineage>
        <taxon>unclassified sequences</taxon>
        <taxon>metagenomes</taxon>
        <taxon>ecological metagenomes</taxon>
    </lineage>
</organism>
<comment type="caution">
    <text evidence="2">The sequence shown here is derived from an EMBL/GenBank/DDBJ whole genome shotgun (WGS) entry which is preliminary data.</text>
</comment>
<dbReference type="PANTHER" id="PTHR13779">
    <property type="entry name" value="WERNER HELICASE-INTERACTING PROTEIN 1 FAMILY MEMBER"/>
    <property type="match status" value="1"/>
</dbReference>
<dbReference type="SUPFAM" id="SSF48019">
    <property type="entry name" value="post-AAA+ oligomerization domain-like"/>
    <property type="match status" value="1"/>
</dbReference>
<evidence type="ECO:0000259" key="1">
    <source>
        <dbReference type="Pfam" id="PF12002"/>
    </source>
</evidence>
<dbReference type="GO" id="GO:0017116">
    <property type="term" value="F:single-stranded DNA helicase activity"/>
    <property type="evidence" value="ECO:0007669"/>
    <property type="project" value="TreeGrafter"/>
</dbReference>
<dbReference type="Gene3D" id="1.20.272.10">
    <property type="match status" value="1"/>
</dbReference>
<dbReference type="InterPro" id="IPR021886">
    <property type="entry name" value="MgsA_C"/>
</dbReference>
<reference evidence="2" key="1">
    <citation type="submission" date="2019-08" db="EMBL/GenBank/DDBJ databases">
        <authorList>
            <person name="Kucharzyk K."/>
            <person name="Murdoch R.W."/>
            <person name="Higgins S."/>
            <person name="Loffler F."/>
        </authorList>
    </citation>
    <scope>NUCLEOTIDE SEQUENCE</scope>
</reference>
<dbReference type="AlphaFoldDB" id="A0A644VHT1"/>
<name>A0A644VHT1_9ZZZZ</name>
<protein>
    <recommendedName>
        <fullName evidence="1">MgsA AAA+ ATPase C-terminal domain-containing protein</fullName>
    </recommendedName>
</protein>
<evidence type="ECO:0000313" key="2">
    <source>
        <dbReference type="EMBL" id="MPL90232.1"/>
    </source>
</evidence>
<dbReference type="GO" id="GO:0006261">
    <property type="term" value="P:DNA-templated DNA replication"/>
    <property type="evidence" value="ECO:0007669"/>
    <property type="project" value="TreeGrafter"/>
</dbReference>
<dbReference type="GO" id="GO:0000731">
    <property type="term" value="P:DNA synthesis involved in DNA repair"/>
    <property type="evidence" value="ECO:0007669"/>
    <property type="project" value="TreeGrafter"/>
</dbReference>
<dbReference type="GO" id="GO:0003677">
    <property type="term" value="F:DNA binding"/>
    <property type="evidence" value="ECO:0007669"/>
    <property type="project" value="InterPro"/>
</dbReference>
<dbReference type="GO" id="GO:0008047">
    <property type="term" value="F:enzyme activator activity"/>
    <property type="evidence" value="ECO:0007669"/>
    <property type="project" value="TreeGrafter"/>
</dbReference>
<proteinExistence type="predicted"/>
<dbReference type="Pfam" id="PF12002">
    <property type="entry name" value="MgsA_C"/>
    <property type="match status" value="1"/>
</dbReference>
<accession>A0A644VHT1</accession>
<feature type="domain" description="MgsA AAA+ ATPase C-terminal" evidence="1">
    <location>
        <begin position="35"/>
        <end position="190"/>
    </location>
</feature>
<dbReference type="InterPro" id="IPR008921">
    <property type="entry name" value="DNA_pol3_clamp-load_cplx_C"/>
</dbReference>
<dbReference type="PANTHER" id="PTHR13779:SF7">
    <property type="entry name" value="ATPASE WRNIP1"/>
    <property type="match status" value="1"/>
</dbReference>
<sequence length="220" mass="26320">MAEKDFQLLTKKGYDFFEVSSAFQKAVRRNREEEACYWATELYNSGYDKYIWKRILIITSEDVGIAEPHLPATIKALHDSYFWLKQEKTGDQIRLQLFHAIVLLCRAKKSRLIDWTKNYFHHKHETHNLEIPDYALDVHTRRGKMKGRSIQYFHDESSKVEPFCPVEMELERKEWHEKFFQLTEEEREAKKTCKTINGFVRQPSNQRSIDKPDDGVQRLF</sequence>
<dbReference type="InterPro" id="IPR051314">
    <property type="entry name" value="AAA_ATPase_RarA/MGS1/WRNIP1"/>
</dbReference>